<dbReference type="EMBL" id="UINC01199476">
    <property type="protein sequence ID" value="SVE17922.1"/>
    <property type="molecule type" value="Genomic_DNA"/>
</dbReference>
<sequence>MAFVSTCTGTQDCSCGACGWDPEPVAALGWDAIAEQVANNWDSAP</sequence>
<accession>A0A383BD81</accession>
<reference evidence="1" key="1">
    <citation type="submission" date="2018-05" db="EMBL/GenBank/DDBJ databases">
        <authorList>
            <person name="Lanie J.A."/>
            <person name="Ng W.-L."/>
            <person name="Kazmierczak K.M."/>
            <person name="Andrzejewski T.M."/>
            <person name="Davidsen T.M."/>
            <person name="Wayne K.J."/>
            <person name="Tettelin H."/>
            <person name="Glass J.I."/>
            <person name="Rusch D."/>
            <person name="Podicherti R."/>
            <person name="Tsui H.-C.T."/>
            <person name="Winkler M.E."/>
        </authorList>
    </citation>
    <scope>NUCLEOTIDE SEQUENCE</scope>
</reference>
<organism evidence="1">
    <name type="scientific">marine metagenome</name>
    <dbReference type="NCBI Taxonomy" id="408172"/>
    <lineage>
        <taxon>unclassified sequences</taxon>
        <taxon>metagenomes</taxon>
        <taxon>ecological metagenomes</taxon>
    </lineage>
</organism>
<name>A0A383BD81_9ZZZZ</name>
<evidence type="ECO:0000313" key="1">
    <source>
        <dbReference type="EMBL" id="SVE17922.1"/>
    </source>
</evidence>
<proteinExistence type="predicted"/>
<dbReference type="AlphaFoldDB" id="A0A383BD81"/>
<feature type="non-terminal residue" evidence="1">
    <location>
        <position position="45"/>
    </location>
</feature>
<protein>
    <submittedName>
        <fullName evidence="1">Uncharacterized protein</fullName>
    </submittedName>
</protein>
<gene>
    <name evidence="1" type="ORF">METZ01_LOCUS470776</name>
</gene>